<feature type="domain" description="Flagellar protein FlgJ N-terminal" evidence="1">
    <location>
        <begin position="62"/>
        <end position="110"/>
    </location>
</feature>
<dbReference type="RefSeq" id="WP_013121702.1">
    <property type="nucleotide sequence ID" value="NC_014152.1"/>
</dbReference>
<keyword evidence="2" id="KW-0966">Cell projection</keyword>
<dbReference type="Proteomes" id="UP000002377">
    <property type="component" value="Chromosome"/>
</dbReference>
<organism evidence="2 3">
    <name type="scientific">Thermincola potens (strain JR)</name>
    <dbReference type="NCBI Taxonomy" id="635013"/>
    <lineage>
        <taxon>Bacteria</taxon>
        <taxon>Bacillati</taxon>
        <taxon>Bacillota</taxon>
        <taxon>Clostridia</taxon>
        <taxon>Eubacteriales</taxon>
        <taxon>Thermincolaceae</taxon>
        <taxon>Thermincola</taxon>
    </lineage>
</organism>
<proteinExistence type="predicted"/>
<dbReference type="Pfam" id="PF10135">
    <property type="entry name" value="Rod-binding"/>
    <property type="match status" value="1"/>
</dbReference>
<gene>
    <name evidence="2" type="ordered locus">TherJR_2880</name>
</gene>
<keyword evidence="3" id="KW-1185">Reference proteome</keyword>
<dbReference type="InterPro" id="IPR019301">
    <property type="entry name" value="Flagellar_prot_FlgJ_N"/>
</dbReference>
<dbReference type="OrthoDB" id="9796740at2"/>
<protein>
    <submittedName>
        <fullName evidence="2">Flagellar protein FlgJ-like protein</fullName>
    </submittedName>
</protein>
<dbReference type="STRING" id="635013.TherJR_2880"/>
<evidence type="ECO:0000313" key="2">
    <source>
        <dbReference type="EMBL" id="ADG83712.1"/>
    </source>
</evidence>
<name>D5XD36_THEPJ</name>
<evidence type="ECO:0000313" key="3">
    <source>
        <dbReference type="Proteomes" id="UP000002377"/>
    </source>
</evidence>
<sequence>MRIDNNLLTSIPIKDSRRALPEPERPDFAQVLEKAQSAGGDKQIREAAQQLEALLLYQMFSAMRKTVPSTEIFGEKSFGTELFQSMFDQEVSIQTALNGAGGLGDVIYEQLAGLPKDDKEEGQSKR</sequence>
<dbReference type="KEGG" id="tjr:TherJR_2880"/>
<evidence type="ECO:0000259" key="1">
    <source>
        <dbReference type="Pfam" id="PF10135"/>
    </source>
</evidence>
<dbReference type="EMBL" id="CP002028">
    <property type="protein sequence ID" value="ADG83712.1"/>
    <property type="molecule type" value="Genomic_DNA"/>
</dbReference>
<dbReference type="eggNOG" id="COG3951">
    <property type="taxonomic scope" value="Bacteria"/>
</dbReference>
<reference evidence="2 3" key="1">
    <citation type="submission" date="2010-05" db="EMBL/GenBank/DDBJ databases">
        <title>Complete sequence of Thermincola sp. JR.</title>
        <authorList>
            <consortium name="US DOE Joint Genome Institute"/>
            <person name="Lucas S."/>
            <person name="Copeland A."/>
            <person name="Lapidus A."/>
            <person name="Cheng J.-F."/>
            <person name="Bruce D."/>
            <person name="Goodwin L."/>
            <person name="Pitluck S."/>
            <person name="Chertkov O."/>
            <person name="Detter J.C."/>
            <person name="Han C."/>
            <person name="Tapia R."/>
            <person name="Land M."/>
            <person name="Hauser L."/>
            <person name="Kyrpides N."/>
            <person name="Mikhailova N."/>
            <person name="Hazen T.C."/>
            <person name="Woyke T."/>
        </authorList>
    </citation>
    <scope>NUCLEOTIDE SEQUENCE [LARGE SCALE GENOMIC DNA]</scope>
    <source>
        <strain evidence="2 3">JR</strain>
    </source>
</reference>
<keyword evidence="2" id="KW-0969">Cilium</keyword>
<keyword evidence="2" id="KW-0282">Flagellum</keyword>
<dbReference type="HOGENOM" id="CLU_1980557_0_0_9"/>
<accession>D5XD36</accession>
<dbReference type="AlphaFoldDB" id="D5XD36"/>